<dbReference type="EMBL" id="JAAFYZ010000055">
    <property type="protein sequence ID" value="MBS2548748.1"/>
    <property type="molecule type" value="Genomic_DNA"/>
</dbReference>
<dbReference type="Proteomes" id="UP000730482">
    <property type="component" value="Unassembled WGS sequence"/>
</dbReference>
<feature type="transmembrane region" description="Helical" evidence="1">
    <location>
        <begin position="77"/>
        <end position="101"/>
    </location>
</feature>
<gene>
    <name evidence="2" type="ORF">KGQ19_17930</name>
</gene>
<sequence length="315" mass="33643">MRDWNRRRCARRGHETYAPVGPGIETELAARLQVQTAHGPAWRCLRCGDYALGEPTASGPADEAPAVPRGKALRDLFILRLLAIERVIRGVVIFLIAWAVWKFGSSQDAVQKLFESDLTAFKPFANHFGWDVEHASIVERIRKTFNYSPKTIHTVALLLGGYALLETVEGVGLWLAKRWGEYLTAVGTSIFLPLEIWDGYSKIHEHKSYVFAICTFAINVGAVVYLLVSKRLFGIRGGGKAFEAQKHADALLTVELAACGAGAGAVAVAGDGVEGAVGAAGPSAPGSGVPDSRAALAETVVLSQPPLTDPAGGGR</sequence>
<name>A0ABS5KRR9_9ACTN</name>
<keyword evidence="3" id="KW-1185">Reference proteome</keyword>
<organism evidence="2 3">
    <name type="scientific">Catenulispora pinistramenti</name>
    <dbReference type="NCBI Taxonomy" id="2705254"/>
    <lineage>
        <taxon>Bacteria</taxon>
        <taxon>Bacillati</taxon>
        <taxon>Actinomycetota</taxon>
        <taxon>Actinomycetes</taxon>
        <taxon>Catenulisporales</taxon>
        <taxon>Catenulisporaceae</taxon>
        <taxon>Catenulispora</taxon>
    </lineage>
</organism>
<feature type="transmembrane region" description="Helical" evidence="1">
    <location>
        <begin position="209"/>
        <end position="228"/>
    </location>
</feature>
<comment type="caution">
    <text evidence="2">The sequence shown here is derived from an EMBL/GenBank/DDBJ whole genome shotgun (WGS) entry which is preliminary data.</text>
</comment>
<proteinExistence type="predicted"/>
<keyword evidence="1" id="KW-1133">Transmembrane helix</keyword>
<evidence type="ECO:0000313" key="3">
    <source>
        <dbReference type="Proteomes" id="UP000730482"/>
    </source>
</evidence>
<evidence type="ECO:0000256" key="1">
    <source>
        <dbReference type="SAM" id="Phobius"/>
    </source>
</evidence>
<keyword evidence="1" id="KW-0472">Membrane</keyword>
<dbReference type="InterPro" id="IPR021125">
    <property type="entry name" value="DUF2127"/>
</dbReference>
<accession>A0ABS5KRR9</accession>
<keyword evidence="1" id="KW-0812">Transmembrane</keyword>
<protein>
    <submittedName>
        <fullName evidence="2">DUF2127 domain-containing protein</fullName>
    </submittedName>
</protein>
<feature type="transmembrane region" description="Helical" evidence="1">
    <location>
        <begin position="152"/>
        <end position="175"/>
    </location>
</feature>
<evidence type="ECO:0000313" key="2">
    <source>
        <dbReference type="EMBL" id="MBS2548748.1"/>
    </source>
</evidence>
<reference evidence="2 3" key="1">
    <citation type="submission" date="2020-02" db="EMBL/GenBank/DDBJ databases">
        <title>Acidophilic actinobacteria isolated from forest soil.</title>
        <authorList>
            <person name="Golinska P."/>
        </authorList>
    </citation>
    <scope>NUCLEOTIDE SEQUENCE [LARGE SCALE GENOMIC DNA]</scope>
    <source>
        <strain evidence="2 3">NL8</strain>
    </source>
</reference>
<dbReference type="Pfam" id="PF09900">
    <property type="entry name" value="DUF2127"/>
    <property type="match status" value="1"/>
</dbReference>
<dbReference type="RefSeq" id="WP_212010326.1">
    <property type="nucleotide sequence ID" value="NZ_JAAFYZ010000055.1"/>
</dbReference>